<sequence>MAEREDSWPPCVISWRRRGTLDGSRAAQAWLEPVLVRIEKGKPEVRVELRTLSPRMVSWERVICGVEGVLGKLRVLREGEREGEELWGRTKEHRRVEGARGRAGRLSRGKSVYRESGLS</sequence>
<dbReference type="AlphaFoldDB" id="A0A2I0K2D4"/>
<gene>
    <name evidence="2" type="ORF">CRG98_016897</name>
</gene>
<proteinExistence type="predicted"/>
<reference evidence="2 3" key="1">
    <citation type="submission" date="2017-11" db="EMBL/GenBank/DDBJ databases">
        <title>De-novo sequencing of pomegranate (Punica granatum L.) genome.</title>
        <authorList>
            <person name="Akparov Z."/>
            <person name="Amiraslanov A."/>
            <person name="Hajiyeva S."/>
            <person name="Abbasov M."/>
            <person name="Kaur K."/>
            <person name="Hamwieh A."/>
            <person name="Solovyev V."/>
            <person name="Salamov A."/>
            <person name="Braich B."/>
            <person name="Kosarev P."/>
            <person name="Mahmoud A."/>
            <person name="Hajiyev E."/>
            <person name="Babayeva S."/>
            <person name="Izzatullayeva V."/>
            <person name="Mammadov A."/>
            <person name="Mammadov A."/>
            <person name="Sharifova S."/>
            <person name="Ojaghi J."/>
            <person name="Eynullazada K."/>
            <person name="Bayramov B."/>
            <person name="Abdulazimova A."/>
            <person name="Shahmuradov I."/>
        </authorList>
    </citation>
    <scope>NUCLEOTIDE SEQUENCE [LARGE SCALE GENOMIC DNA]</scope>
    <source>
        <strain evidence="3">cv. AG2017</strain>
        <tissue evidence="2">Leaf</tissue>
    </source>
</reference>
<feature type="region of interest" description="Disordered" evidence="1">
    <location>
        <begin position="98"/>
        <end position="119"/>
    </location>
</feature>
<protein>
    <submittedName>
        <fullName evidence="2">Uncharacterized protein</fullName>
    </submittedName>
</protein>
<evidence type="ECO:0000256" key="1">
    <source>
        <dbReference type="SAM" id="MobiDB-lite"/>
    </source>
</evidence>
<dbReference type="EMBL" id="PGOL01000952">
    <property type="protein sequence ID" value="PKI62702.1"/>
    <property type="molecule type" value="Genomic_DNA"/>
</dbReference>
<organism evidence="2 3">
    <name type="scientific">Punica granatum</name>
    <name type="common">Pomegranate</name>
    <dbReference type="NCBI Taxonomy" id="22663"/>
    <lineage>
        <taxon>Eukaryota</taxon>
        <taxon>Viridiplantae</taxon>
        <taxon>Streptophyta</taxon>
        <taxon>Embryophyta</taxon>
        <taxon>Tracheophyta</taxon>
        <taxon>Spermatophyta</taxon>
        <taxon>Magnoliopsida</taxon>
        <taxon>eudicotyledons</taxon>
        <taxon>Gunneridae</taxon>
        <taxon>Pentapetalae</taxon>
        <taxon>rosids</taxon>
        <taxon>malvids</taxon>
        <taxon>Myrtales</taxon>
        <taxon>Lythraceae</taxon>
        <taxon>Punica</taxon>
    </lineage>
</organism>
<accession>A0A2I0K2D4</accession>
<comment type="caution">
    <text evidence="2">The sequence shown here is derived from an EMBL/GenBank/DDBJ whole genome shotgun (WGS) entry which is preliminary data.</text>
</comment>
<evidence type="ECO:0000313" key="3">
    <source>
        <dbReference type="Proteomes" id="UP000233551"/>
    </source>
</evidence>
<keyword evidence="3" id="KW-1185">Reference proteome</keyword>
<evidence type="ECO:0000313" key="2">
    <source>
        <dbReference type="EMBL" id="PKI62702.1"/>
    </source>
</evidence>
<dbReference type="Proteomes" id="UP000233551">
    <property type="component" value="Unassembled WGS sequence"/>
</dbReference>
<name>A0A2I0K2D4_PUNGR</name>